<feature type="chain" id="PRO_5035797025" evidence="2">
    <location>
        <begin position="23"/>
        <end position="242"/>
    </location>
</feature>
<feature type="compositionally biased region" description="Low complexity" evidence="1">
    <location>
        <begin position="193"/>
        <end position="203"/>
    </location>
</feature>
<evidence type="ECO:0000256" key="2">
    <source>
        <dbReference type="SAM" id="SignalP"/>
    </source>
</evidence>
<feature type="compositionally biased region" description="Basic and acidic residues" evidence="1">
    <location>
        <begin position="88"/>
        <end position="97"/>
    </location>
</feature>
<feature type="compositionally biased region" description="Basic residues" evidence="1">
    <location>
        <begin position="204"/>
        <end position="215"/>
    </location>
</feature>
<evidence type="ECO:0000313" key="3">
    <source>
        <dbReference type="EMBL" id="KAG2578412.1"/>
    </source>
</evidence>
<feature type="region of interest" description="Disordered" evidence="1">
    <location>
        <begin position="75"/>
        <end position="222"/>
    </location>
</feature>
<proteinExistence type="predicted"/>
<feature type="compositionally biased region" description="Gly residues" evidence="1">
    <location>
        <begin position="117"/>
        <end position="126"/>
    </location>
</feature>
<keyword evidence="4" id="KW-1185">Reference proteome</keyword>
<organism evidence="3 4">
    <name type="scientific">Panicum virgatum</name>
    <name type="common">Blackwell switchgrass</name>
    <dbReference type="NCBI Taxonomy" id="38727"/>
    <lineage>
        <taxon>Eukaryota</taxon>
        <taxon>Viridiplantae</taxon>
        <taxon>Streptophyta</taxon>
        <taxon>Embryophyta</taxon>
        <taxon>Tracheophyta</taxon>
        <taxon>Spermatophyta</taxon>
        <taxon>Magnoliopsida</taxon>
        <taxon>Liliopsida</taxon>
        <taxon>Poales</taxon>
        <taxon>Poaceae</taxon>
        <taxon>PACMAD clade</taxon>
        <taxon>Panicoideae</taxon>
        <taxon>Panicodae</taxon>
        <taxon>Paniceae</taxon>
        <taxon>Panicinae</taxon>
        <taxon>Panicum</taxon>
        <taxon>Panicum sect. Hiantes</taxon>
    </lineage>
</organism>
<protein>
    <submittedName>
        <fullName evidence="3">Uncharacterized protein</fullName>
    </submittedName>
</protein>
<dbReference type="EMBL" id="CM029048">
    <property type="protein sequence ID" value="KAG2578412.1"/>
    <property type="molecule type" value="Genomic_DNA"/>
</dbReference>
<gene>
    <name evidence="3" type="ORF">PVAP13_6NG109200</name>
</gene>
<accession>A0A8T0QYK8</accession>
<dbReference type="AlphaFoldDB" id="A0A8T0QYK8"/>
<feature type="compositionally biased region" description="Gly residues" evidence="1">
    <location>
        <begin position="157"/>
        <end position="169"/>
    </location>
</feature>
<evidence type="ECO:0000256" key="1">
    <source>
        <dbReference type="SAM" id="MobiDB-lite"/>
    </source>
</evidence>
<feature type="signal peptide" evidence="2">
    <location>
        <begin position="1"/>
        <end position="22"/>
    </location>
</feature>
<sequence length="242" mass="25435">MCSPPILIFLTLSFTHLPYIFFISLGPSPPAPPHGPLPPPAPPHGALPTLLLRPPHEARPLHSPLLCGPRRAALPLPPSPPPTSCSGRRTERVRSRSDASAATQARPALEEVRSCPGVGGFGGGVGAQRRPGVGHGGYPEREQRGSGGGQERELWGGRAGAAVRGGGAGAAWRCGGPERERRGNGSSAGSGEGAAAAGAASSQRARRRRRKRRARREAAARGQQQLWRDFFIVFSKSNTVGW</sequence>
<feature type="compositionally biased region" description="Basic and acidic residues" evidence="1">
    <location>
        <begin position="138"/>
        <end position="155"/>
    </location>
</feature>
<keyword evidence="2" id="KW-0732">Signal</keyword>
<dbReference type="Proteomes" id="UP000823388">
    <property type="component" value="Chromosome 6N"/>
</dbReference>
<comment type="caution">
    <text evidence="3">The sequence shown here is derived from an EMBL/GenBank/DDBJ whole genome shotgun (WGS) entry which is preliminary data.</text>
</comment>
<reference evidence="3" key="1">
    <citation type="submission" date="2020-05" db="EMBL/GenBank/DDBJ databases">
        <title>WGS assembly of Panicum virgatum.</title>
        <authorList>
            <person name="Lovell J.T."/>
            <person name="Jenkins J."/>
            <person name="Shu S."/>
            <person name="Juenger T.E."/>
            <person name="Schmutz J."/>
        </authorList>
    </citation>
    <scope>NUCLEOTIDE SEQUENCE</scope>
    <source>
        <strain evidence="3">AP13</strain>
    </source>
</reference>
<evidence type="ECO:0000313" key="4">
    <source>
        <dbReference type="Proteomes" id="UP000823388"/>
    </source>
</evidence>
<name>A0A8T0QYK8_PANVG</name>